<keyword evidence="4 6" id="KW-1133">Transmembrane helix</keyword>
<comment type="similarity">
    <text evidence="2">Belongs to the EamA transporter family.</text>
</comment>
<evidence type="ECO:0000256" key="5">
    <source>
        <dbReference type="ARBA" id="ARBA00023136"/>
    </source>
</evidence>
<proteinExistence type="inferred from homology"/>
<name>A0ABS2DS56_9BURK</name>
<keyword evidence="9" id="KW-1185">Reference proteome</keyword>
<dbReference type="PANTHER" id="PTHR32322:SF2">
    <property type="entry name" value="EAMA DOMAIN-CONTAINING PROTEIN"/>
    <property type="match status" value="1"/>
</dbReference>
<dbReference type="InterPro" id="IPR050638">
    <property type="entry name" value="AA-Vitamin_Transporters"/>
</dbReference>
<comment type="subcellular location">
    <subcellularLocation>
        <location evidence="1">Membrane</location>
        <topology evidence="1">Multi-pass membrane protein</topology>
    </subcellularLocation>
</comment>
<feature type="transmembrane region" description="Helical" evidence="6">
    <location>
        <begin position="186"/>
        <end position="204"/>
    </location>
</feature>
<feature type="transmembrane region" description="Helical" evidence="6">
    <location>
        <begin position="74"/>
        <end position="95"/>
    </location>
</feature>
<feature type="domain" description="EamA" evidence="7">
    <location>
        <begin position="159"/>
        <end position="288"/>
    </location>
</feature>
<evidence type="ECO:0000259" key="7">
    <source>
        <dbReference type="Pfam" id="PF00892"/>
    </source>
</evidence>
<dbReference type="RefSeq" id="WP_205102032.1">
    <property type="nucleotide sequence ID" value="NZ_JACJJC010000004.1"/>
</dbReference>
<keyword evidence="5 6" id="KW-0472">Membrane</keyword>
<keyword evidence="3 6" id="KW-0812">Transmembrane</keyword>
<evidence type="ECO:0000256" key="1">
    <source>
        <dbReference type="ARBA" id="ARBA00004141"/>
    </source>
</evidence>
<dbReference type="SUPFAM" id="SSF103481">
    <property type="entry name" value="Multidrug resistance efflux transporter EmrE"/>
    <property type="match status" value="2"/>
</dbReference>
<feature type="transmembrane region" description="Helical" evidence="6">
    <location>
        <begin position="156"/>
        <end position="174"/>
    </location>
</feature>
<dbReference type="PANTHER" id="PTHR32322">
    <property type="entry name" value="INNER MEMBRANE TRANSPORTER"/>
    <property type="match status" value="1"/>
</dbReference>
<feature type="transmembrane region" description="Helical" evidence="6">
    <location>
        <begin position="250"/>
        <end position="268"/>
    </location>
</feature>
<reference evidence="8 9" key="1">
    <citation type="journal article" date="2021" name="Sci. Rep.">
        <title>The distribution of antibiotic resistance genes in chicken gut microbiota commensals.</title>
        <authorList>
            <person name="Juricova H."/>
            <person name="Matiasovicova J."/>
            <person name="Kubasova T."/>
            <person name="Cejkova D."/>
            <person name="Rychlik I."/>
        </authorList>
    </citation>
    <scope>NUCLEOTIDE SEQUENCE [LARGE SCALE GENOMIC DNA]</scope>
    <source>
        <strain evidence="8 9">An829</strain>
    </source>
</reference>
<gene>
    <name evidence="8" type="ORF">H6A60_03505</name>
</gene>
<dbReference type="InterPro" id="IPR037185">
    <property type="entry name" value="EmrE-like"/>
</dbReference>
<evidence type="ECO:0000313" key="8">
    <source>
        <dbReference type="EMBL" id="MBM6703555.1"/>
    </source>
</evidence>
<feature type="transmembrane region" description="Helical" evidence="6">
    <location>
        <begin position="101"/>
        <end position="120"/>
    </location>
</feature>
<feature type="transmembrane region" description="Helical" evidence="6">
    <location>
        <begin position="132"/>
        <end position="150"/>
    </location>
</feature>
<evidence type="ECO:0000256" key="3">
    <source>
        <dbReference type="ARBA" id="ARBA00022692"/>
    </source>
</evidence>
<evidence type="ECO:0000256" key="4">
    <source>
        <dbReference type="ARBA" id="ARBA00022989"/>
    </source>
</evidence>
<evidence type="ECO:0000256" key="6">
    <source>
        <dbReference type="SAM" id="Phobius"/>
    </source>
</evidence>
<comment type="caution">
    <text evidence="8">The sequence shown here is derived from an EMBL/GenBank/DDBJ whole genome shotgun (WGS) entry which is preliminary data.</text>
</comment>
<feature type="transmembrane region" description="Helical" evidence="6">
    <location>
        <begin position="274"/>
        <end position="292"/>
    </location>
</feature>
<dbReference type="Pfam" id="PF00892">
    <property type="entry name" value="EamA"/>
    <property type="match status" value="2"/>
</dbReference>
<feature type="domain" description="EamA" evidence="7">
    <location>
        <begin position="7"/>
        <end position="146"/>
    </location>
</feature>
<protein>
    <submittedName>
        <fullName evidence="8">EamA family transporter</fullName>
    </submittedName>
</protein>
<dbReference type="EMBL" id="JACJJC010000004">
    <property type="protein sequence ID" value="MBM6703555.1"/>
    <property type="molecule type" value="Genomic_DNA"/>
</dbReference>
<feature type="transmembrane region" description="Helical" evidence="6">
    <location>
        <begin position="219"/>
        <end position="238"/>
    </location>
</feature>
<dbReference type="Proteomes" id="UP000715095">
    <property type="component" value="Unassembled WGS sequence"/>
</dbReference>
<organism evidence="8 9">
    <name type="scientific">Sutterella massiliensis</name>
    <dbReference type="NCBI Taxonomy" id="1816689"/>
    <lineage>
        <taxon>Bacteria</taxon>
        <taxon>Pseudomonadati</taxon>
        <taxon>Pseudomonadota</taxon>
        <taxon>Betaproteobacteria</taxon>
        <taxon>Burkholderiales</taxon>
        <taxon>Sutterellaceae</taxon>
        <taxon>Sutterella</taxon>
    </lineage>
</organism>
<sequence>MDRKQLLGIVLAALAGFFWGSMSIAAQFLMENCGFGAVDLTTLRLAGAGLLLLTYTGLVKRSNIFAAIHKRKNLFDITVYGLGLLVIQLTFFLSIECSNAATAALMVTTGPLFVIAWTAFAEKRRVLKVEWLALLLATGGVALIVTKGRLDTVDLSIEGAFWGILSAAAGAFCTIQPKAVMQRVPIDVLVGWGMTIGGAVLWVFSPPDLISMAWTPTSGILYFYIVAFGTVGAFCCYLKSLEYVPAPVTALLNSFEPLSAVVLGVALLGLVLNAAEIIGIVLIFCMVATLALRR</sequence>
<dbReference type="InterPro" id="IPR000620">
    <property type="entry name" value="EamA_dom"/>
</dbReference>
<evidence type="ECO:0000313" key="9">
    <source>
        <dbReference type="Proteomes" id="UP000715095"/>
    </source>
</evidence>
<evidence type="ECO:0000256" key="2">
    <source>
        <dbReference type="ARBA" id="ARBA00007362"/>
    </source>
</evidence>
<accession>A0ABS2DS56</accession>